<name>A0A1A7WPA7_9TELE</name>
<reference evidence="2" key="2">
    <citation type="submission" date="2016-06" db="EMBL/GenBank/DDBJ databases">
        <title>The genome of a short-lived fish provides insights into sex chromosome evolution and the genetic control of aging.</title>
        <authorList>
            <person name="Reichwald K."/>
            <person name="Felder M."/>
            <person name="Petzold A."/>
            <person name="Koch P."/>
            <person name="Groth M."/>
            <person name="Platzer M."/>
        </authorList>
    </citation>
    <scope>NUCLEOTIDE SEQUENCE</scope>
    <source>
        <tissue evidence="2">Brain</tissue>
    </source>
</reference>
<organism evidence="2">
    <name type="scientific">Iconisemion striatum</name>
    <dbReference type="NCBI Taxonomy" id="60296"/>
    <lineage>
        <taxon>Eukaryota</taxon>
        <taxon>Metazoa</taxon>
        <taxon>Chordata</taxon>
        <taxon>Craniata</taxon>
        <taxon>Vertebrata</taxon>
        <taxon>Euteleostomi</taxon>
        <taxon>Actinopterygii</taxon>
        <taxon>Neopterygii</taxon>
        <taxon>Teleostei</taxon>
        <taxon>Neoteleostei</taxon>
        <taxon>Acanthomorphata</taxon>
        <taxon>Ovalentaria</taxon>
        <taxon>Atherinomorphae</taxon>
        <taxon>Cyprinodontiformes</taxon>
        <taxon>Nothobranchiidae</taxon>
        <taxon>Iconisemion</taxon>
    </lineage>
</organism>
<dbReference type="AlphaFoldDB" id="A0A1A7WPA7"/>
<evidence type="ECO:0000256" key="1">
    <source>
        <dbReference type="SAM" id="MobiDB-lite"/>
    </source>
</evidence>
<evidence type="ECO:0000313" key="2">
    <source>
        <dbReference type="EMBL" id="SBP07578.1"/>
    </source>
</evidence>
<protein>
    <submittedName>
        <fullName evidence="2">Myosin, heavy polypeptide 11, smooth muscle b</fullName>
    </submittedName>
</protein>
<dbReference type="EMBL" id="HADX01003331">
    <property type="protein sequence ID" value="SBP25563.1"/>
    <property type="molecule type" value="Transcribed_RNA"/>
</dbReference>
<feature type="non-terminal residue" evidence="2">
    <location>
        <position position="92"/>
    </location>
</feature>
<gene>
    <name evidence="2" type="primary">MYH11B</name>
</gene>
<feature type="non-terminal residue" evidence="2">
    <location>
        <position position="1"/>
    </location>
</feature>
<reference evidence="2" key="1">
    <citation type="submission" date="2016-05" db="EMBL/GenBank/DDBJ databases">
        <authorList>
            <person name="Lavstsen T."/>
            <person name="Jespersen J.S."/>
        </authorList>
    </citation>
    <scope>NUCLEOTIDE SEQUENCE</scope>
    <source>
        <tissue evidence="2">Brain</tissue>
    </source>
</reference>
<feature type="region of interest" description="Disordered" evidence="1">
    <location>
        <begin position="22"/>
        <end position="57"/>
    </location>
</feature>
<accession>A0A1A7WPA7</accession>
<sequence>RRRSTTSQNTAEHFKKCMTPVHVQKRKNKSSDWWTNPHPPPPNTNRKMGLHSGEGGGAVASQRGCWFKFQLQPVCVMLPFSPSCMQVYSGLF</sequence>
<dbReference type="EMBL" id="HADW01006178">
    <property type="protein sequence ID" value="SBP07578.1"/>
    <property type="molecule type" value="Transcribed_RNA"/>
</dbReference>
<proteinExistence type="predicted"/>